<dbReference type="RefSeq" id="WP_155304701.1">
    <property type="nucleotide sequence ID" value="NZ_AP021875.1"/>
</dbReference>
<dbReference type="OrthoDB" id="9971092at2"/>
<evidence type="ECO:0000256" key="1">
    <source>
        <dbReference type="SAM" id="MobiDB-lite"/>
    </source>
</evidence>
<evidence type="ECO:0000313" key="2">
    <source>
        <dbReference type="EMBL" id="BBO75811.1"/>
    </source>
</evidence>
<proteinExistence type="predicted"/>
<organism evidence="2 3">
    <name type="scientific">Desulfosarcina widdelii</name>
    <dbReference type="NCBI Taxonomy" id="947919"/>
    <lineage>
        <taxon>Bacteria</taxon>
        <taxon>Pseudomonadati</taxon>
        <taxon>Thermodesulfobacteriota</taxon>
        <taxon>Desulfobacteria</taxon>
        <taxon>Desulfobacterales</taxon>
        <taxon>Desulfosarcinaceae</taxon>
        <taxon>Desulfosarcina</taxon>
    </lineage>
</organism>
<dbReference type="Proteomes" id="UP000427769">
    <property type="component" value="Chromosome"/>
</dbReference>
<dbReference type="AlphaFoldDB" id="A0A5K7Z7W9"/>
<dbReference type="KEGG" id="dwd:DSCW_32280"/>
<gene>
    <name evidence="2" type="ORF">DSCW_32280</name>
</gene>
<name>A0A5K7Z7W9_9BACT</name>
<feature type="compositionally biased region" description="Basic and acidic residues" evidence="1">
    <location>
        <begin position="25"/>
        <end position="37"/>
    </location>
</feature>
<feature type="compositionally biased region" description="Basic residues" evidence="1">
    <location>
        <begin position="38"/>
        <end position="51"/>
    </location>
</feature>
<sequence>MTEHDDDDGYESWNDSPPKRSQRTRFREMDDRDEKAGKRNKRSGKRSHRQKTQKDDFWPDDEE</sequence>
<accession>A0A5K7Z7W9</accession>
<protein>
    <submittedName>
        <fullName evidence="2">Uncharacterized protein</fullName>
    </submittedName>
</protein>
<evidence type="ECO:0000313" key="3">
    <source>
        <dbReference type="Proteomes" id="UP000427769"/>
    </source>
</evidence>
<feature type="region of interest" description="Disordered" evidence="1">
    <location>
        <begin position="1"/>
        <end position="63"/>
    </location>
</feature>
<reference evidence="2 3" key="1">
    <citation type="submission" date="2019-11" db="EMBL/GenBank/DDBJ databases">
        <title>Comparative genomics of hydrocarbon-degrading Desulfosarcina strains.</title>
        <authorList>
            <person name="Watanabe M."/>
            <person name="Kojima H."/>
            <person name="Fukui M."/>
        </authorList>
    </citation>
    <scope>NUCLEOTIDE SEQUENCE [LARGE SCALE GENOMIC DNA]</scope>
    <source>
        <strain evidence="2 3">PP31</strain>
    </source>
</reference>
<keyword evidence="3" id="KW-1185">Reference proteome</keyword>
<dbReference type="EMBL" id="AP021875">
    <property type="protein sequence ID" value="BBO75811.1"/>
    <property type="molecule type" value="Genomic_DNA"/>
</dbReference>
<feature type="compositionally biased region" description="Acidic residues" evidence="1">
    <location>
        <begin position="1"/>
        <end position="10"/>
    </location>
</feature>